<dbReference type="PANTHER" id="PTHR37542:SF3">
    <property type="entry name" value="PRION-INHIBITION AND PROPAGATION HELO DOMAIN-CONTAINING PROTEIN"/>
    <property type="match status" value="1"/>
</dbReference>
<evidence type="ECO:0000256" key="1">
    <source>
        <dbReference type="SAM" id="MobiDB-lite"/>
    </source>
</evidence>
<dbReference type="InterPro" id="IPR000719">
    <property type="entry name" value="Prot_kinase_dom"/>
</dbReference>
<feature type="domain" description="Protein kinase" evidence="2">
    <location>
        <begin position="285"/>
        <end position="600"/>
    </location>
</feature>
<dbReference type="GO" id="GO:0004672">
    <property type="term" value="F:protein kinase activity"/>
    <property type="evidence" value="ECO:0007669"/>
    <property type="project" value="InterPro"/>
</dbReference>
<dbReference type="PROSITE" id="PS50011">
    <property type="entry name" value="PROTEIN_KINASE_DOM"/>
    <property type="match status" value="1"/>
</dbReference>
<feature type="compositionally biased region" description="Polar residues" evidence="1">
    <location>
        <begin position="152"/>
        <end position="162"/>
    </location>
</feature>
<name>A0AAD5WP42_9PEZI</name>
<feature type="region of interest" description="Disordered" evidence="1">
    <location>
        <begin position="141"/>
        <end position="164"/>
    </location>
</feature>
<protein>
    <recommendedName>
        <fullName evidence="2">Protein kinase domain-containing protein</fullName>
    </recommendedName>
</protein>
<sequence length="600" mass="68135">MDGLSAAFGLVALFKDVYLTAQFIQNTARTLRAHEKEYSGIILEFQIQVFRYKNLSRLFRKQDGNVVDIAMLTAVEKVLAQQHPTYLKMVHDTISELRDILGEYTVLAMALDESYQKNSPLSPKFDRTRFGHEVLIDDSSDLEDEFPDQNEQKSSGGRTSEPNAVEAKVKRGFWPLSWTATSGKKGLKRNHPVGKAVDFGPAVEWWFTKDKLGATLERFVKWNKNLEHLVGPLMAGFGFYDKKALQARLQPDGDENIFEGSLKLSRLSDTFDSSPEKSKVIPWDEAELRMPHTGDSGSRILVEYKKFDLRPAQREDSNSSRNSAIRSGTELYGHQLARLLSAAGNQHFNTLQLHAYSFNAEMVQYAFLFDYPTGSATLAPISLHEMIVDRERGFKLELKQRFRVAQALVRSIGAFHAVGWLHKSIRSHGIKFFFSADGKGCDIDKPYLADFGFARPVDANMTRYNAPAVGDPEHDLYRHPERYDPPESSFTMVHDIYSVGVVLLEIGLWETVRMIFDEFVDVEPVQRPTNFRSVEGVSATKIQSVLMEEAKLRLGHRMGSTYREAVMCCLEGEMYGFIGTRDFANEFQKRVVDKVNFSLK</sequence>
<comment type="caution">
    <text evidence="3">The sequence shown here is derived from an EMBL/GenBank/DDBJ whole genome shotgun (WGS) entry which is preliminary data.</text>
</comment>
<reference evidence="3" key="1">
    <citation type="submission" date="2022-07" db="EMBL/GenBank/DDBJ databases">
        <title>Draft genome sequence of Zalerion maritima ATCC 34329, a (micro)plastics degrading marine fungus.</title>
        <authorList>
            <person name="Paco A."/>
            <person name="Goncalves M.F.M."/>
            <person name="Rocha-Santos T.A.P."/>
            <person name="Alves A."/>
        </authorList>
    </citation>
    <scope>NUCLEOTIDE SEQUENCE</scope>
    <source>
        <strain evidence="3">ATCC 34329</strain>
    </source>
</reference>
<proteinExistence type="predicted"/>
<evidence type="ECO:0000313" key="4">
    <source>
        <dbReference type="Proteomes" id="UP001201980"/>
    </source>
</evidence>
<keyword evidence="4" id="KW-1185">Reference proteome</keyword>
<dbReference type="AlphaFoldDB" id="A0AAD5WP42"/>
<dbReference type="PANTHER" id="PTHR37542">
    <property type="entry name" value="HELO DOMAIN-CONTAINING PROTEIN-RELATED"/>
    <property type="match status" value="1"/>
</dbReference>
<dbReference type="GO" id="GO:0005524">
    <property type="term" value="F:ATP binding"/>
    <property type="evidence" value="ECO:0007669"/>
    <property type="project" value="InterPro"/>
</dbReference>
<evidence type="ECO:0000313" key="3">
    <source>
        <dbReference type="EMBL" id="KAJ2893573.1"/>
    </source>
</evidence>
<gene>
    <name evidence="3" type="ORF">MKZ38_008445</name>
</gene>
<dbReference type="Gene3D" id="1.10.510.10">
    <property type="entry name" value="Transferase(Phosphotransferase) domain 1"/>
    <property type="match status" value="1"/>
</dbReference>
<organism evidence="3 4">
    <name type="scientific">Zalerion maritima</name>
    <dbReference type="NCBI Taxonomy" id="339359"/>
    <lineage>
        <taxon>Eukaryota</taxon>
        <taxon>Fungi</taxon>
        <taxon>Dikarya</taxon>
        <taxon>Ascomycota</taxon>
        <taxon>Pezizomycotina</taxon>
        <taxon>Sordariomycetes</taxon>
        <taxon>Lulworthiomycetidae</taxon>
        <taxon>Lulworthiales</taxon>
        <taxon>Lulworthiaceae</taxon>
        <taxon>Zalerion</taxon>
    </lineage>
</organism>
<dbReference type="EMBL" id="JAKWBI020000588">
    <property type="protein sequence ID" value="KAJ2893573.1"/>
    <property type="molecule type" value="Genomic_DNA"/>
</dbReference>
<accession>A0AAD5WP42</accession>
<dbReference type="Proteomes" id="UP001201980">
    <property type="component" value="Unassembled WGS sequence"/>
</dbReference>
<dbReference type="InterPro" id="IPR011009">
    <property type="entry name" value="Kinase-like_dom_sf"/>
</dbReference>
<evidence type="ECO:0000259" key="2">
    <source>
        <dbReference type="PROSITE" id="PS50011"/>
    </source>
</evidence>
<dbReference type="SUPFAM" id="SSF56112">
    <property type="entry name" value="Protein kinase-like (PK-like)"/>
    <property type="match status" value="1"/>
</dbReference>